<evidence type="ECO:0000256" key="10">
    <source>
        <dbReference type="SAM" id="Coils"/>
    </source>
</evidence>
<dbReference type="Pfam" id="PF02463">
    <property type="entry name" value="SMC_N"/>
    <property type="match status" value="1"/>
</dbReference>
<evidence type="ECO:0000256" key="3">
    <source>
        <dbReference type="ARBA" id="ARBA00021315"/>
    </source>
</evidence>
<keyword evidence="5 9" id="KW-0227">DNA damage</keyword>
<dbReference type="GO" id="GO:0006281">
    <property type="term" value="P:DNA repair"/>
    <property type="evidence" value="ECO:0007669"/>
    <property type="project" value="UniProtKB-KW"/>
</dbReference>
<evidence type="ECO:0000256" key="1">
    <source>
        <dbReference type="ARBA" id="ARBA00003618"/>
    </source>
</evidence>
<dbReference type="Proteomes" id="UP000184028">
    <property type="component" value="Unassembled WGS sequence"/>
</dbReference>
<dbReference type="RefSeq" id="WP_068841398.1">
    <property type="nucleotide sequence ID" value="NZ_FRBT01000001.1"/>
</dbReference>
<feature type="domain" description="RecF/RecN/SMC N-terminal" evidence="11">
    <location>
        <begin position="2"/>
        <end position="505"/>
    </location>
</feature>
<evidence type="ECO:0000256" key="2">
    <source>
        <dbReference type="ARBA" id="ARBA00009441"/>
    </source>
</evidence>
<keyword evidence="6" id="KW-0067">ATP-binding</keyword>
<evidence type="ECO:0000256" key="9">
    <source>
        <dbReference type="PIRNR" id="PIRNR003128"/>
    </source>
</evidence>
<dbReference type="CDD" id="cd03241">
    <property type="entry name" value="ABC_RecN"/>
    <property type="match status" value="2"/>
</dbReference>
<dbReference type="InterPro" id="IPR003395">
    <property type="entry name" value="RecF/RecN/SMC_N"/>
</dbReference>
<dbReference type="STRING" id="946677.SAMN05444484_101757"/>
<accession>A0A1M6YUJ9</accession>
<keyword evidence="13" id="KW-1185">Reference proteome</keyword>
<evidence type="ECO:0000256" key="5">
    <source>
        <dbReference type="ARBA" id="ARBA00022763"/>
    </source>
</evidence>
<dbReference type="OrthoDB" id="9806954at2"/>
<dbReference type="EMBL" id="FRBT01000001">
    <property type="protein sequence ID" value="SHL21918.1"/>
    <property type="molecule type" value="Genomic_DNA"/>
</dbReference>
<dbReference type="AlphaFoldDB" id="A0A1M6YUJ9"/>
<dbReference type="InterPro" id="IPR004604">
    <property type="entry name" value="DNA_recomb/repair_RecN"/>
</dbReference>
<evidence type="ECO:0000259" key="11">
    <source>
        <dbReference type="Pfam" id="PF02463"/>
    </source>
</evidence>
<dbReference type="GO" id="GO:0006310">
    <property type="term" value="P:DNA recombination"/>
    <property type="evidence" value="ECO:0007669"/>
    <property type="project" value="InterPro"/>
</dbReference>
<evidence type="ECO:0000256" key="8">
    <source>
        <dbReference type="ARBA" id="ARBA00033408"/>
    </source>
</evidence>
<dbReference type="NCBIfam" id="TIGR00634">
    <property type="entry name" value="recN"/>
    <property type="match status" value="1"/>
</dbReference>
<sequence>MITSLSIKNYALIEKLTIDFSRGFSIITGETGAGKSIILGAIGLVLGKRADLTSLKNKEEKCVIEAHFEISKYNLKEFFEANDLDYEDETIIRREILPSGKSRAFINDSPVNLQELQDLSLFLIDIHSQQQTQELSDESVQFKIIDAIANNAETIQSYQDVLKIYKSEKSKLNALLKKQSDSGKEQEYNTFLLNELVTAKLKSGEQEELEADFEKLNNVEIIKESIDKSLAIANEEQFGVFHNLNEIKTALQKIALFSPEYQAIFERITSLAIEFDDVSKELQNSSEKLLNDPEKLELVSQKIQLIYNLQKKHQVTTVDELIEIQANLESKLFELDNIEEEIAALSKSIEEKVVQLDAISDTIHENRTNAIPVLSQKLVSILETLGMPNVRFNMELLPSETYFQNGKDELQFLFSANKGTDFGLLKKVASGGEMSRIMLAVKAILAQYSKLPTLIFDEIDTGVSGEIAIRMGEIMKEMSTTMQIFAITHLPQIAAKGDSHFKVSKSTVDEDTQSELKLLSHNERVTEIAQMLSGAVVSDSALNHAKALLN</sequence>
<keyword evidence="4" id="KW-0547">Nucleotide-binding</keyword>
<dbReference type="GO" id="GO:0005524">
    <property type="term" value="F:ATP binding"/>
    <property type="evidence" value="ECO:0007669"/>
    <property type="project" value="UniProtKB-KW"/>
</dbReference>
<reference evidence="13" key="1">
    <citation type="submission" date="2016-11" db="EMBL/GenBank/DDBJ databases">
        <authorList>
            <person name="Varghese N."/>
            <person name="Submissions S."/>
        </authorList>
    </citation>
    <scope>NUCLEOTIDE SEQUENCE [LARGE SCALE GENOMIC DNA]</scope>
    <source>
        <strain evidence="13">DSM 24724</strain>
    </source>
</reference>
<dbReference type="GO" id="GO:0009432">
    <property type="term" value="P:SOS response"/>
    <property type="evidence" value="ECO:0007669"/>
    <property type="project" value="TreeGrafter"/>
</dbReference>
<dbReference type="Gene3D" id="3.40.50.300">
    <property type="entry name" value="P-loop containing nucleotide triphosphate hydrolases"/>
    <property type="match status" value="2"/>
</dbReference>
<comment type="similarity">
    <text evidence="2 9">Belongs to the RecN family.</text>
</comment>
<evidence type="ECO:0000256" key="6">
    <source>
        <dbReference type="ARBA" id="ARBA00022840"/>
    </source>
</evidence>
<gene>
    <name evidence="12" type="ORF">SAMN05444484_101757</name>
</gene>
<name>A0A1M6YUJ9_9FLAO</name>
<dbReference type="InterPro" id="IPR027417">
    <property type="entry name" value="P-loop_NTPase"/>
</dbReference>
<comment type="function">
    <text evidence="1 9">May be involved in recombinational repair of damaged DNA.</text>
</comment>
<protein>
    <recommendedName>
        <fullName evidence="3 9">DNA repair protein RecN</fullName>
    </recommendedName>
    <alternativeName>
        <fullName evidence="8 9">Recombination protein N</fullName>
    </alternativeName>
</protein>
<keyword evidence="10" id="KW-0175">Coiled coil</keyword>
<evidence type="ECO:0000256" key="7">
    <source>
        <dbReference type="ARBA" id="ARBA00023204"/>
    </source>
</evidence>
<organism evidence="12 13">
    <name type="scientific">Flavobacterium chilense</name>
    <dbReference type="NCBI Taxonomy" id="946677"/>
    <lineage>
        <taxon>Bacteria</taxon>
        <taxon>Pseudomonadati</taxon>
        <taxon>Bacteroidota</taxon>
        <taxon>Flavobacteriia</taxon>
        <taxon>Flavobacteriales</taxon>
        <taxon>Flavobacteriaceae</taxon>
        <taxon>Flavobacterium</taxon>
    </lineage>
</organism>
<dbReference type="PANTHER" id="PTHR11059:SF0">
    <property type="entry name" value="DNA REPAIR PROTEIN RECN"/>
    <property type="match status" value="1"/>
</dbReference>
<dbReference type="SUPFAM" id="SSF52540">
    <property type="entry name" value="P-loop containing nucleoside triphosphate hydrolases"/>
    <property type="match status" value="1"/>
</dbReference>
<dbReference type="GO" id="GO:0043590">
    <property type="term" value="C:bacterial nucleoid"/>
    <property type="evidence" value="ECO:0007669"/>
    <property type="project" value="TreeGrafter"/>
</dbReference>
<evidence type="ECO:0000256" key="4">
    <source>
        <dbReference type="ARBA" id="ARBA00022741"/>
    </source>
</evidence>
<feature type="coiled-coil region" evidence="10">
    <location>
        <begin position="321"/>
        <end position="355"/>
    </location>
</feature>
<evidence type="ECO:0000313" key="13">
    <source>
        <dbReference type="Proteomes" id="UP000184028"/>
    </source>
</evidence>
<proteinExistence type="inferred from homology"/>
<keyword evidence="7 9" id="KW-0234">DNA repair</keyword>
<dbReference type="PANTHER" id="PTHR11059">
    <property type="entry name" value="DNA REPAIR PROTEIN RECN"/>
    <property type="match status" value="1"/>
</dbReference>
<dbReference type="PIRSF" id="PIRSF003128">
    <property type="entry name" value="RecN"/>
    <property type="match status" value="1"/>
</dbReference>
<evidence type="ECO:0000313" key="12">
    <source>
        <dbReference type="EMBL" id="SHL21918.1"/>
    </source>
</evidence>